<evidence type="ECO:0000313" key="2">
    <source>
        <dbReference type="Proteomes" id="UP000596329"/>
    </source>
</evidence>
<name>A0A8G2L9N6_FLAPS</name>
<proteinExistence type="predicted"/>
<reference evidence="1 2" key="1">
    <citation type="submission" date="2020-07" db="EMBL/GenBank/DDBJ databases">
        <title>Genomic characterization of Flavobacterium psychrophilum strains.</title>
        <authorList>
            <person name="Castillo D."/>
            <person name="Jorgensen J."/>
            <person name="Middelboe M."/>
        </authorList>
    </citation>
    <scope>NUCLEOTIDE SEQUENCE [LARGE SCALE GENOMIC DNA]</scope>
    <source>
        <strain evidence="1 2">FPS-R7</strain>
    </source>
</reference>
<dbReference type="Proteomes" id="UP000596329">
    <property type="component" value="Chromosome"/>
</dbReference>
<dbReference type="AlphaFoldDB" id="A0A8G2L9N6"/>
<evidence type="ECO:0000313" key="1">
    <source>
        <dbReference type="EMBL" id="QRE05123.1"/>
    </source>
</evidence>
<protein>
    <submittedName>
        <fullName evidence="1">Uncharacterized protein</fullName>
    </submittedName>
</protein>
<sequence length="79" mass="9386">MDIQSRKIEFVQAFLKLQSEEVISQFESLLKKKSTTNLEQDSDFKPMSIKEFNDRIDKSESDFKNGRYKNTSELLKKYI</sequence>
<gene>
    <name evidence="1" type="ORF">H0H26_05935</name>
</gene>
<organism evidence="1 2">
    <name type="scientific">Flavobacterium psychrophilum</name>
    <dbReference type="NCBI Taxonomy" id="96345"/>
    <lineage>
        <taxon>Bacteria</taxon>
        <taxon>Pseudomonadati</taxon>
        <taxon>Bacteroidota</taxon>
        <taxon>Flavobacteriia</taxon>
        <taxon>Flavobacteriales</taxon>
        <taxon>Flavobacteriaceae</taxon>
        <taxon>Flavobacterium</taxon>
    </lineage>
</organism>
<dbReference type="RefSeq" id="WP_034098757.1">
    <property type="nucleotide sequence ID" value="NZ_BJSX01000060.1"/>
</dbReference>
<accession>A0A8G2L9N6</accession>
<dbReference type="EMBL" id="CP059075">
    <property type="protein sequence ID" value="QRE05123.1"/>
    <property type="molecule type" value="Genomic_DNA"/>
</dbReference>